<name>A0A212L1P7_9HYPH</name>
<protein>
    <submittedName>
        <fullName evidence="1">Uncharacterized protein</fullName>
    </submittedName>
</protein>
<dbReference type="EMBL" id="FMJD01000002">
    <property type="protein sequence ID" value="SCM71494.1"/>
    <property type="molecule type" value="Genomic_DNA"/>
</dbReference>
<sequence length="163" mass="17844">MRRPAKPAPSRPLPKQLKANIMNFDLDVVDTTTRANAGVDMTITTPAGIPVKNQDGRPVSLKLVGTDSEIYRSTVRARMIQNVAEANASGLSEETIVKTEEKQLDTLVACTIGWSGVQDRDGKDVPFSAAAVRELYIQYPTIRDQADRFIGNRQNFLLKSAAA</sequence>
<dbReference type="AlphaFoldDB" id="A0A212L1P7"/>
<reference evidence="1" key="1">
    <citation type="submission" date="2016-08" db="EMBL/GenBank/DDBJ databases">
        <authorList>
            <person name="Seilhamer J.J."/>
        </authorList>
    </citation>
    <scope>NUCLEOTIDE SEQUENCE</scope>
    <source>
        <strain evidence="1">86</strain>
    </source>
</reference>
<gene>
    <name evidence="1" type="ORF">KL86PLE_100237</name>
</gene>
<organism evidence="1">
    <name type="scientific">uncultured Pleomorphomonas sp</name>
    <dbReference type="NCBI Taxonomy" id="442121"/>
    <lineage>
        <taxon>Bacteria</taxon>
        <taxon>Pseudomonadati</taxon>
        <taxon>Pseudomonadota</taxon>
        <taxon>Alphaproteobacteria</taxon>
        <taxon>Hyphomicrobiales</taxon>
        <taxon>Pleomorphomonadaceae</taxon>
        <taxon>Pleomorphomonas</taxon>
        <taxon>environmental samples</taxon>
    </lineage>
</organism>
<proteinExistence type="predicted"/>
<accession>A0A212L1P7</accession>
<evidence type="ECO:0000313" key="1">
    <source>
        <dbReference type="EMBL" id="SCM71494.1"/>
    </source>
</evidence>